<feature type="region of interest" description="Disordered" evidence="7">
    <location>
        <begin position="315"/>
        <end position="412"/>
    </location>
</feature>
<evidence type="ECO:0000256" key="1">
    <source>
        <dbReference type="ARBA" id="ARBA00004477"/>
    </source>
</evidence>
<sequence length="898" mass="97905">MKAEVQSINSILRDYSVTSLDFSEFTLPSNPFDHDSALGKTSPGTGSIKGLEGLAENQESIDTQSSDGFLIFKECHYGSPLTDAHNSSGTLHEFRSPDQDSPESPFEVLGDSARGRGLENEIVDITDHAQTQTLRPRQYLECDVPDNVVKEGTGPSGPGALMDCPGRSFEVAECGNGQAKPSRTESRSESLPPASTWNELEPPACGVQKGASELQLWASPVPPPCIEPSPFCSSQASQMEDDPWISDRDETDMFDADSSEESDDTVIEDTSDRLNLSKNVVSSISSLQSKVECPTELEMRPVSMALSYIKEADEHDLFEEDEEEGDYELVKEPVREASSRPVSKPAVQIPGCDKPVSGNVLGPSEKLSSDCRHPQQHSQPMPPDYVASHWHQHSEGPSGTDQSSYSSVSVSSKEIMQVVPSNERDYDMSREHYANVIGSDSKNEHKSNNPPIYSMTEDWKQNEMNSLSEPKCVDQFSEKSVLSNKSPPTLHAGPLVGKMSTVTEAQPANIAEILADPPGLDWSVSPGDGYAPQVFPKAVKHGPETAEESPETASDPESIEPECSVSAATDSFVGFMRECLNSRQPKEPDECYRRHTVEVKPPQLAAPFSGSPPAVLLNLEQERLTICALKELGSSQEETEDLVQTAAPQTGPEPQTGPVTPFAPKPSSPPLNKSPLEAPPGGDVEGADANEAALLAAHALAALLTHLPVRELVYWRDPRRSGVVFGVSLLVLLSLATFSVISVVSYLLLALLCVTITFRIYKSIIQAVQKSSDGHPFKALMEKDISIPPETFRKFTDMGLSHVNRALGQIRRLFLVEDLVDSLKLAVLMWLLTYVGAIFNGITILILVDILLFSSPLVYEKNKTQIDHYLGIMRTQVDTTLAKLQEKLPGAVRRSKAE</sequence>
<dbReference type="PROSITE" id="PS50845">
    <property type="entry name" value="RETICULON"/>
    <property type="match status" value="1"/>
</dbReference>
<keyword evidence="3" id="KW-0256">Endoplasmic reticulum</keyword>
<dbReference type="InterPro" id="IPR003388">
    <property type="entry name" value="Reticulon"/>
</dbReference>
<feature type="region of interest" description="Disordered" evidence="7">
    <location>
        <begin position="227"/>
        <end position="271"/>
    </location>
</feature>
<feature type="transmembrane region" description="Helical" evidence="6">
    <location>
        <begin position="838"/>
        <end position="859"/>
    </location>
</feature>
<evidence type="ECO:0000313" key="9">
    <source>
        <dbReference type="EMBL" id="KAJ8348265.1"/>
    </source>
</evidence>
<feature type="region of interest" description="Disordered" evidence="7">
    <location>
        <begin position="173"/>
        <end position="205"/>
    </location>
</feature>
<keyword evidence="5 6" id="KW-0472">Membrane</keyword>
<proteinExistence type="predicted"/>
<comment type="caution">
    <text evidence="9">The sequence shown here is derived from an EMBL/GenBank/DDBJ whole genome shotgun (WGS) entry which is preliminary data.</text>
</comment>
<dbReference type="GO" id="GO:0005789">
    <property type="term" value="C:endoplasmic reticulum membrane"/>
    <property type="evidence" value="ECO:0007669"/>
    <property type="project" value="UniProtKB-SubCell"/>
</dbReference>
<dbReference type="Pfam" id="PF02453">
    <property type="entry name" value="Reticulon"/>
    <property type="match status" value="1"/>
</dbReference>
<evidence type="ECO:0000256" key="5">
    <source>
        <dbReference type="ARBA" id="ARBA00023136"/>
    </source>
</evidence>
<dbReference type="GO" id="GO:0030182">
    <property type="term" value="P:neuron differentiation"/>
    <property type="evidence" value="ECO:0007669"/>
    <property type="project" value="TreeGrafter"/>
</dbReference>
<keyword evidence="10" id="KW-1185">Reference proteome</keyword>
<keyword evidence="4 6" id="KW-1133">Transmembrane helix</keyword>
<dbReference type="Proteomes" id="UP001152622">
    <property type="component" value="Chromosome 10"/>
</dbReference>
<feature type="region of interest" description="Disordered" evidence="7">
    <location>
        <begin position="635"/>
        <end position="685"/>
    </location>
</feature>
<accession>A0A9Q1EZS4</accession>
<evidence type="ECO:0000256" key="2">
    <source>
        <dbReference type="ARBA" id="ARBA00022692"/>
    </source>
</evidence>
<evidence type="ECO:0000256" key="7">
    <source>
        <dbReference type="SAM" id="MobiDB-lite"/>
    </source>
</evidence>
<dbReference type="GO" id="GO:0071787">
    <property type="term" value="P:endoplasmic reticulum tubular network formation"/>
    <property type="evidence" value="ECO:0007669"/>
    <property type="project" value="TreeGrafter"/>
</dbReference>
<feature type="compositionally biased region" description="Basic and acidic residues" evidence="7">
    <location>
        <begin position="328"/>
        <end position="338"/>
    </location>
</feature>
<dbReference type="EMBL" id="JAINUF010000010">
    <property type="protein sequence ID" value="KAJ8348265.1"/>
    <property type="molecule type" value="Genomic_DNA"/>
</dbReference>
<feature type="region of interest" description="Disordered" evidence="7">
    <location>
        <begin position="83"/>
        <end position="107"/>
    </location>
</feature>
<dbReference type="InterPro" id="IPR046964">
    <property type="entry name" value="RTN1-4"/>
</dbReference>
<dbReference type="GO" id="GO:0014069">
    <property type="term" value="C:postsynaptic density"/>
    <property type="evidence" value="ECO:0007669"/>
    <property type="project" value="TreeGrafter"/>
</dbReference>
<evidence type="ECO:0000256" key="6">
    <source>
        <dbReference type="RuleBase" id="RU210713"/>
    </source>
</evidence>
<organism evidence="9 10">
    <name type="scientific">Synaphobranchus kaupii</name>
    <name type="common">Kaup's arrowtooth eel</name>
    <dbReference type="NCBI Taxonomy" id="118154"/>
    <lineage>
        <taxon>Eukaryota</taxon>
        <taxon>Metazoa</taxon>
        <taxon>Chordata</taxon>
        <taxon>Craniata</taxon>
        <taxon>Vertebrata</taxon>
        <taxon>Euteleostomi</taxon>
        <taxon>Actinopterygii</taxon>
        <taxon>Neopterygii</taxon>
        <taxon>Teleostei</taxon>
        <taxon>Anguilliformes</taxon>
        <taxon>Synaphobranchidae</taxon>
        <taxon>Synaphobranchus</taxon>
    </lineage>
</organism>
<feature type="compositionally biased region" description="Acidic residues" evidence="7">
    <location>
        <begin position="239"/>
        <end position="269"/>
    </location>
</feature>
<reference evidence="9" key="1">
    <citation type="journal article" date="2023" name="Science">
        <title>Genome structures resolve the early diversification of teleost fishes.</title>
        <authorList>
            <person name="Parey E."/>
            <person name="Louis A."/>
            <person name="Montfort J."/>
            <person name="Bouchez O."/>
            <person name="Roques C."/>
            <person name="Iampietro C."/>
            <person name="Lluch J."/>
            <person name="Castinel A."/>
            <person name="Donnadieu C."/>
            <person name="Desvignes T."/>
            <person name="Floi Bucao C."/>
            <person name="Jouanno E."/>
            <person name="Wen M."/>
            <person name="Mejri S."/>
            <person name="Dirks R."/>
            <person name="Jansen H."/>
            <person name="Henkel C."/>
            <person name="Chen W.J."/>
            <person name="Zahm M."/>
            <person name="Cabau C."/>
            <person name="Klopp C."/>
            <person name="Thompson A.W."/>
            <person name="Robinson-Rechavi M."/>
            <person name="Braasch I."/>
            <person name="Lecointre G."/>
            <person name="Bobe J."/>
            <person name="Postlethwait J.H."/>
            <person name="Berthelot C."/>
            <person name="Roest Crollius H."/>
            <person name="Guiguen Y."/>
        </authorList>
    </citation>
    <scope>NUCLEOTIDE SEQUENCE</scope>
    <source>
        <strain evidence="9">WJC10195</strain>
    </source>
</reference>
<dbReference type="OrthoDB" id="567788at2759"/>
<gene>
    <name evidence="9" type="ORF">SKAU_G00268540</name>
</gene>
<name>A0A9Q1EZS4_SYNKA</name>
<dbReference type="PANTHER" id="PTHR45799">
    <property type="entry name" value="RETICULON-LIKE PROTEIN"/>
    <property type="match status" value="1"/>
</dbReference>
<dbReference type="GO" id="GO:0043005">
    <property type="term" value="C:neuron projection"/>
    <property type="evidence" value="ECO:0007669"/>
    <property type="project" value="TreeGrafter"/>
</dbReference>
<keyword evidence="2 6" id="KW-0812">Transmembrane</keyword>
<protein>
    <recommendedName>
        <fullName evidence="6">Reticulon</fullName>
    </recommendedName>
</protein>
<dbReference type="AlphaFoldDB" id="A0A9Q1EZS4"/>
<comment type="subcellular location">
    <subcellularLocation>
        <location evidence="1">Endoplasmic reticulum membrane</location>
        <topology evidence="1">Multi-pass membrane protein</topology>
    </subcellularLocation>
</comment>
<evidence type="ECO:0000256" key="4">
    <source>
        <dbReference type="ARBA" id="ARBA00022989"/>
    </source>
</evidence>
<feature type="domain" description="Reticulon" evidence="8">
    <location>
        <begin position="709"/>
        <end position="898"/>
    </location>
</feature>
<feature type="region of interest" description="Disordered" evidence="7">
    <location>
        <begin position="540"/>
        <end position="563"/>
    </location>
</feature>
<feature type="compositionally biased region" description="Acidic residues" evidence="7">
    <location>
        <begin position="316"/>
        <end position="327"/>
    </location>
</feature>
<evidence type="ECO:0000259" key="8">
    <source>
        <dbReference type="PROSITE" id="PS50845"/>
    </source>
</evidence>
<comment type="caution">
    <text evidence="6">Lacks conserved residue(s) required for the propagation of feature annotation.</text>
</comment>
<feature type="compositionally biased region" description="Low complexity" evidence="7">
    <location>
        <begin position="403"/>
        <end position="412"/>
    </location>
</feature>
<evidence type="ECO:0000313" key="10">
    <source>
        <dbReference type="Proteomes" id="UP001152622"/>
    </source>
</evidence>
<dbReference type="Gene3D" id="1.20.5.2480">
    <property type="match status" value="1"/>
</dbReference>
<dbReference type="PANTHER" id="PTHR45799:SF6">
    <property type="entry name" value="RETICULON"/>
    <property type="match status" value="1"/>
</dbReference>
<dbReference type="GO" id="GO:0007420">
    <property type="term" value="P:brain development"/>
    <property type="evidence" value="ECO:0007669"/>
    <property type="project" value="TreeGrafter"/>
</dbReference>
<evidence type="ECO:0000256" key="3">
    <source>
        <dbReference type="ARBA" id="ARBA00022824"/>
    </source>
</evidence>